<protein>
    <submittedName>
        <fullName evidence="1">Uncharacterized protein</fullName>
    </submittedName>
</protein>
<accession>A0A250XNN7</accession>
<dbReference type="EMBL" id="BEGY01000132">
    <property type="protein sequence ID" value="GAX84687.1"/>
    <property type="molecule type" value="Genomic_DNA"/>
</dbReference>
<sequence length="191" mass="21450">MKILYAFIFNYLYLNVAKLPQTLELAGEEENRRRELSNAMHSFYGALCEVAQNMSRIRVMEEIAAIYKSTDSVVNMSIPCHPHGWQARKDHEVFRGTSGTFRGDTSNATDDQLLSHDPSIQAQSSDEVKRQVQDVLLKALENVILAHVQASSESTNPVVPNSSFESRISQDDMPGERGVKMVQIAYIAACW</sequence>
<reference evidence="1 2" key="1">
    <citation type="submission" date="2017-08" db="EMBL/GenBank/DDBJ databases">
        <title>Acidophilic green algal genome provides insights into adaptation to an acidic environment.</title>
        <authorList>
            <person name="Hirooka S."/>
            <person name="Hirose Y."/>
            <person name="Kanesaki Y."/>
            <person name="Higuchi S."/>
            <person name="Fujiwara T."/>
            <person name="Onuma R."/>
            <person name="Era A."/>
            <person name="Ohbayashi R."/>
            <person name="Uzuka A."/>
            <person name="Nozaki H."/>
            <person name="Yoshikawa H."/>
            <person name="Miyagishima S.Y."/>
        </authorList>
    </citation>
    <scope>NUCLEOTIDE SEQUENCE [LARGE SCALE GENOMIC DNA]</scope>
    <source>
        <strain evidence="1 2">NIES-2499</strain>
    </source>
</reference>
<evidence type="ECO:0000313" key="1">
    <source>
        <dbReference type="EMBL" id="GAX84687.1"/>
    </source>
</evidence>
<name>A0A250XNN7_9CHLO</name>
<evidence type="ECO:0000313" key="2">
    <source>
        <dbReference type="Proteomes" id="UP000232323"/>
    </source>
</evidence>
<keyword evidence="2" id="KW-1185">Reference proteome</keyword>
<dbReference type="Proteomes" id="UP000232323">
    <property type="component" value="Unassembled WGS sequence"/>
</dbReference>
<gene>
    <name evidence="1" type="ORF">CEUSTIGMA_g12108.t1</name>
</gene>
<dbReference type="AlphaFoldDB" id="A0A250XNN7"/>
<organism evidence="1 2">
    <name type="scientific">Chlamydomonas eustigma</name>
    <dbReference type="NCBI Taxonomy" id="1157962"/>
    <lineage>
        <taxon>Eukaryota</taxon>
        <taxon>Viridiplantae</taxon>
        <taxon>Chlorophyta</taxon>
        <taxon>core chlorophytes</taxon>
        <taxon>Chlorophyceae</taxon>
        <taxon>CS clade</taxon>
        <taxon>Chlamydomonadales</taxon>
        <taxon>Chlamydomonadaceae</taxon>
        <taxon>Chlamydomonas</taxon>
    </lineage>
</organism>
<comment type="caution">
    <text evidence="1">The sequence shown here is derived from an EMBL/GenBank/DDBJ whole genome shotgun (WGS) entry which is preliminary data.</text>
</comment>
<proteinExistence type="predicted"/>